<dbReference type="InterPro" id="IPR036034">
    <property type="entry name" value="PDZ_sf"/>
</dbReference>
<name>A0ABT7C069_9CYAN</name>
<dbReference type="Pfam" id="PF13180">
    <property type="entry name" value="PDZ_2"/>
    <property type="match status" value="1"/>
</dbReference>
<feature type="domain" description="PDZ" evidence="1">
    <location>
        <begin position="471"/>
        <end position="538"/>
    </location>
</feature>
<protein>
    <submittedName>
        <fullName evidence="2">M61 family metallopeptidase</fullName>
    </submittedName>
</protein>
<dbReference type="SUPFAM" id="SSF55486">
    <property type="entry name" value="Metalloproteases ('zincins'), catalytic domain"/>
    <property type="match status" value="1"/>
</dbReference>
<dbReference type="Pfam" id="PF17899">
    <property type="entry name" value="Peptidase_M61_N"/>
    <property type="match status" value="1"/>
</dbReference>
<keyword evidence="3" id="KW-1185">Reference proteome</keyword>
<dbReference type="PROSITE" id="PS50106">
    <property type="entry name" value="PDZ"/>
    <property type="match status" value="1"/>
</dbReference>
<dbReference type="SUPFAM" id="SSF50156">
    <property type="entry name" value="PDZ domain-like"/>
    <property type="match status" value="1"/>
</dbReference>
<dbReference type="Gene3D" id="1.10.390.10">
    <property type="entry name" value="Neutral Protease Domain 2"/>
    <property type="match status" value="1"/>
</dbReference>
<dbReference type="Pfam" id="PF05299">
    <property type="entry name" value="Peptidase_M61"/>
    <property type="match status" value="1"/>
</dbReference>
<dbReference type="Proteomes" id="UP001232992">
    <property type="component" value="Unassembled WGS sequence"/>
</dbReference>
<organism evidence="2 3">
    <name type="scientific">Roseofilum casamattae BLCC-M143</name>
    <dbReference type="NCBI Taxonomy" id="3022442"/>
    <lineage>
        <taxon>Bacteria</taxon>
        <taxon>Bacillati</taxon>
        <taxon>Cyanobacteriota</taxon>
        <taxon>Cyanophyceae</taxon>
        <taxon>Desertifilales</taxon>
        <taxon>Desertifilaceae</taxon>
        <taxon>Roseofilum</taxon>
        <taxon>Roseofilum casamattae</taxon>
    </lineage>
</organism>
<dbReference type="InterPro" id="IPR040756">
    <property type="entry name" value="Peptidase_M61_N"/>
</dbReference>
<dbReference type="InterPro" id="IPR027268">
    <property type="entry name" value="Peptidase_M4/M1_CTD_sf"/>
</dbReference>
<proteinExistence type="predicted"/>
<dbReference type="InterPro" id="IPR007963">
    <property type="entry name" value="Peptidase_M61_catalytic"/>
</dbReference>
<dbReference type="InterPro" id="IPR024191">
    <property type="entry name" value="Peptidase_M61"/>
</dbReference>
<comment type="caution">
    <text evidence="2">The sequence shown here is derived from an EMBL/GenBank/DDBJ whole genome shotgun (WGS) entry which is preliminary data.</text>
</comment>
<dbReference type="SMART" id="SM00228">
    <property type="entry name" value="PDZ"/>
    <property type="match status" value="1"/>
</dbReference>
<evidence type="ECO:0000313" key="3">
    <source>
        <dbReference type="Proteomes" id="UP001232992"/>
    </source>
</evidence>
<evidence type="ECO:0000313" key="2">
    <source>
        <dbReference type="EMBL" id="MDJ1184847.1"/>
    </source>
</evidence>
<dbReference type="RefSeq" id="WP_283759504.1">
    <property type="nucleotide sequence ID" value="NZ_JAQOSQ010000021.1"/>
</dbReference>
<reference evidence="2 3" key="1">
    <citation type="submission" date="2023-01" db="EMBL/GenBank/DDBJ databases">
        <title>Novel diversity within Roseofilum (Cyanobacteria; Desertifilaceae) from marine benthic mats with descriptions of four novel species.</title>
        <authorList>
            <person name="Wang Y."/>
            <person name="Berthold D.E."/>
            <person name="Hu J."/>
            <person name="Lefler F.W."/>
            <person name="Laughinghouse H.D. IV."/>
        </authorList>
    </citation>
    <scope>NUCLEOTIDE SEQUENCE [LARGE SCALE GENOMIC DNA]</scope>
    <source>
        <strain evidence="2 3">BLCC-M143</strain>
    </source>
</reference>
<dbReference type="InterPro" id="IPR001478">
    <property type="entry name" value="PDZ"/>
</dbReference>
<dbReference type="PIRSF" id="PIRSF016493">
    <property type="entry name" value="Glycyl_aminpptds"/>
    <property type="match status" value="1"/>
</dbReference>
<evidence type="ECO:0000259" key="1">
    <source>
        <dbReference type="PROSITE" id="PS50106"/>
    </source>
</evidence>
<dbReference type="Gene3D" id="2.30.42.10">
    <property type="match status" value="1"/>
</dbReference>
<accession>A0ABT7C069</accession>
<dbReference type="EMBL" id="JAQOSQ010000021">
    <property type="protein sequence ID" value="MDJ1184847.1"/>
    <property type="molecule type" value="Genomic_DNA"/>
</dbReference>
<dbReference type="Gene3D" id="2.60.40.3650">
    <property type="match status" value="1"/>
</dbReference>
<gene>
    <name evidence="2" type="ORF">PMH09_16790</name>
</gene>
<sequence length="600" mass="68453">MTQTTLTQPSVNEETNVEIAYQVAMENPQHHFYQVTLRITGWQRDRLDLKFPVWTPGSYLVREYAKNLQEFRVCDRLGKSLPYRKESKNHWHINTQSLSEIVVSYCIYANELTVRTSHLDRSHGYFNGACLFFRVVGLEENPIGVAISVPDRAWRISTALPAVPGEEATFIANNFDRLVDSPFEIGTHQIYPFQALDKPHELLVWGERGTGNLPVEQTIVDIRKIINVEAKMFGGLPYDRYLFLLHLTNKRGGLEHDDCCSLIFPQFGFRDRESYCGFMQLVAHEFFHLWNVRRLRPIGLESYDYDGENYTPSLWFCEGGTSYYDLLIPLRAGIYDASYFLGELGKEITRYQNTPGKDVQPLNESSFDAWIKLYRSDANSANTQMSYYLKGSLVCLMLDLMIRARHNNQRSLDNVMEQMWKTFGKNGIGYTPQQLQETIESVADISLQEFWELTLNTTKDLPLNESLKPFGLQLKAQVKTSTTCYLGLAARNDRGSSWVKFVAAGSPAHQAGIDPGDELLALNGIRVTAEQLSDRLKDYRPGDEITLTLFRGDRLYEVAVTLAPPKPDRYTLVPTDNPSPSQQYNLEGWLGCSWNAAFGS</sequence>